<gene>
    <name evidence="2" type="ORF">APHIGO_LOCUS4680</name>
</gene>
<feature type="compositionally biased region" description="Basic and acidic residues" evidence="1">
    <location>
        <begin position="98"/>
        <end position="115"/>
    </location>
</feature>
<dbReference type="AlphaFoldDB" id="A0A9P0IWK9"/>
<keyword evidence="3" id="KW-1185">Reference proteome</keyword>
<name>A0A9P0IWK9_APHGO</name>
<dbReference type="EMBL" id="OU899035">
    <property type="protein sequence ID" value="CAH1722168.1"/>
    <property type="molecule type" value="Genomic_DNA"/>
</dbReference>
<evidence type="ECO:0000313" key="2">
    <source>
        <dbReference type="EMBL" id="CAH1722168.1"/>
    </source>
</evidence>
<feature type="region of interest" description="Disordered" evidence="1">
    <location>
        <begin position="77"/>
        <end position="147"/>
    </location>
</feature>
<reference evidence="2" key="1">
    <citation type="submission" date="2022-02" db="EMBL/GenBank/DDBJ databases">
        <authorList>
            <person name="King R."/>
        </authorList>
    </citation>
    <scope>NUCLEOTIDE SEQUENCE</scope>
</reference>
<sequence length="147" mass="15950">MGLLCSKTKGLPQVINKSISSPKAPQLKAPTVPSVPNVGELKVQPKASPKKPSTGVVSNILQTAAGVAMGNIIGQKISRKLDNTNNSKDVENPTQSPIEKDKYSVGNELENKEITGQDEDLNEQDELTEHNNFDDDDHNDEQEESDD</sequence>
<proteinExistence type="predicted"/>
<organism evidence="2 3">
    <name type="scientific">Aphis gossypii</name>
    <name type="common">Cotton aphid</name>
    <dbReference type="NCBI Taxonomy" id="80765"/>
    <lineage>
        <taxon>Eukaryota</taxon>
        <taxon>Metazoa</taxon>
        <taxon>Ecdysozoa</taxon>
        <taxon>Arthropoda</taxon>
        <taxon>Hexapoda</taxon>
        <taxon>Insecta</taxon>
        <taxon>Pterygota</taxon>
        <taxon>Neoptera</taxon>
        <taxon>Paraneoptera</taxon>
        <taxon>Hemiptera</taxon>
        <taxon>Sternorrhyncha</taxon>
        <taxon>Aphidomorpha</taxon>
        <taxon>Aphidoidea</taxon>
        <taxon>Aphididae</taxon>
        <taxon>Aphidini</taxon>
        <taxon>Aphis</taxon>
        <taxon>Aphis</taxon>
    </lineage>
</organism>
<evidence type="ECO:0000313" key="3">
    <source>
        <dbReference type="Proteomes" id="UP001154329"/>
    </source>
</evidence>
<reference evidence="2" key="2">
    <citation type="submission" date="2022-10" db="EMBL/GenBank/DDBJ databases">
        <authorList>
            <consortium name="ENA_rothamsted_submissions"/>
            <consortium name="culmorum"/>
            <person name="King R."/>
        </authorList>
    </citation>
    <scope>NUCLEOTIDE SEQUENCE</scope>
</reference>
<feature type="compositionally biased region" description="Polar residues" evidence="1">
    <location>
        <begin position="83"/>
        <end position="97"/>
    </location>
</feature>
<feature type="compositionally biased region" description="Acidic residues" evidence="1">
    <location>
        <begin position="134"/>
        <end position="147"/>
    </location>
</feature>
<feature type="region of interest" description="Disordered" evidence="1">
    <location>
        <begin position="22"/>
        <end position="54"/>
    </location>
</feature>
<dbReference type="Proteomes" id="UP001154329">
    <property type="component" value="Chromosome 2"/>
</dbReference>
<evidence type="ECO:0000256" key="1">
    <source>
        <dbReference type="SAM" id="MobiDB-lite"/>
    </source>
</evidence>
<protein>
    <submittedName>
        <fullName evidence="2">Uncharacterized protein</fullName>
    </submittedName>
</protein>
<feature type="compositionally biased region" description="Acidic residues" evidence="1">
    <location>
        <begin position="116"/>
        <end position="126"/>
    </location>
</feature>
<accession>A0A9P0IWK9</accession>